<dbReference type="Gene3D" id="3.40.50.300">
    <property type="entry name" value="P-loop containing nucleotide triphosphate hydrolases"/>
    <property type="match status" value="2"/>
</dbReference>
<feature type="domain" description="Helicase ATP-binding" evidence="6">
    <location>
        <begin position="171"/>
        <end position="386"/>
    </location>
</feature>
<comment type="caution">
    <text evidence="8">The sequence shown here is derived from an EMBL/GenBank/DDBJ whole genome shotgun (WGS) entry which is preliminary data.</text>
</comment>
<dbReference type="GO" id="GO:0004386">
    <property type="term" value="F:helicase activity"/>
    <property type="evidence" value="ECO:0007669"/>
    <property type="project" value="UniProtKB-KW"/>
</dbReference>
<feature type="region of interest" description="Disordered" evidence="5">
    <location>
        <begin position="334"/>
        <end position="356"/>
    </location>
</feature>
<dbReference type="GO" id="GO:0003676">
    <property type="term" value="F:nucleic acid binding"/>
    <property type="evidence" value="ECO:0007669"/>
    <property type="project" value="InterPro"/>
</dbReference>
<dbReference type="PROSITE" id="PS51194">
    <property type="entry name" value="HELICASE_CTER"/>
    <property type="match status" value="1"/>
</dbReference>
<dbReference type="SUPFAM" id="SSF52540">
    <property type="entry name" value="P-loop containing nucleoside triphosphate hydrolases"/>
    <property type="match status" value="1"/>
</dbReference>
<feature type="domain" description="Helicase C-terminal" evidence="7">
    <location>
        <begin position="403"/>
        <end position="584"/>
    </location>
</feature>
<dbReference type="GO" id="GO:0005524">
    <property type="term" value="F:ATP binding"/>
    <property type="evidence" value="ECO:0007669"/>
    <property type="project" value="UniProtKB-KW"/>
</dbReference>
<protein>
    <submittedName>
        <fullName evidence="8">DNA polymerase theta</fullName>
    </submittedName>
</protein>
<name>A0A0M0LRW5_9EUKA</name>
<evidence type="ECO:0000256" key="4">
    <source>
        <dbReference type="ARBA" id="ARBA00022840"/>
    </source>
</evidence>
<keyword evidence="4" id="KW-0067">ATP-binding</keyword>
<dbReference type="InterPro" id="IPR011545">
    <property type="entry name" value="DEAD/DEAH_box_helicase_dom"/>
</dbReference>
<keyword evidence="9" id="KW-1185">Reference proteome</keyword>
<evidence type="ECO:0000256" key="5">
    <source>
        <dbReference type="SAM" id="MobiDB-lite"/>
    </source>
</evidence>
<dbReference type="Pfam" id="PF00271">
    <property type="entry name" value="Helicase_C"/>
    <property type="match status" value="1"/>
</dbReference>
<sequence length="584" mass="60856">MALSDPSTVVDDRDWWLGIDDLTGPSVAPAEVPPPAAPVAAPVAPMPGQLSVCVSSPPFGSHAPCAAVAPASASAAGISGAPANFTQVLHTASASVAASPLVDASASVEVTAAALARGESRSRAAEADAHLSVRAALGTGGCGLRTSVVAAYEELGVHRLYPWQHACLLGTEGVLDGRNLVYSTPTSGGKSLVADVLLCRALQRRQKGLLVLPYVSMVEEVTERLTRLLRSLPTTGRRAGRPGAAGKLRVEASHGARSRNGFDGDVDLLVCTIERASAVVHRMLEMPEGLRELGIVVVDEVHMLADPSRGHAIENLLTLLRAERHKLAMHAARHPASSAPARALTHGSGSGTKGGGGGPQIVVMSATLGNPEVLASWLGAALYVSEERPVPLTHSIKGEWASTVALACEAVRDGAEVLIFCATKAKTAQCADALARAFEVALPEAALVTPARLAARCTLLERLHAASPTARTLELYTRTVPHGVALHHAGLGLNEKSAIEEAFRKRTLRVLCATTTLAAGVNLPARRVILPSPYDQAGVLLQPISYRQMAGRAGRAGLCELGEVFVVAGPRDRDKAVRRCEHNG</sequence>
<dbReference type="Proteomes" id="UP000037460">
    <property type="component" value="Unassembled WGS sequence"/>
</dbReference>
<feature type="compositionally biased region" description="Low complexity" evidence="5">
    <location>
        <begin position="334"/>
        <end position="343"/>
    </location>
</feature>
<dbReference type="SMART" id="SM00490">
    <property type="entry name" value="HELICc"/>
    <property type="match status" value="1"/>
</dbReference>
<gene>
    <name evidence="8" type="ORF">Ctob_011337</name>
</gene>
<dbReference type="InterPro" id="IPR001650">
    <property type="entry name" value="Helicase_C-like"/>
</dbReference>
<dbReference type="InterPro" id="IPR014001">
    <property type="entry name" value="Helicase_ATP-bd"/>
</dbReference>
<keyword evidence="2" id="KW-0378">Hydrolase</keyword>
<dbReference type="EMBL" id="JWZX01000065">
    <property type="protein sequence ID" value="KOO53794.1"/>
    <property type="molecule type" value="Genomic_DNA"/>
</dbReference>
<reference evidence="9" key="1">
    <citation type="journal article" date="2015" name="PLoS Genet.">
        <title>Genome Sequence and Transcriptome Analyses of Chrysochromulina tobin: Metabolic Tools for Enhanced Algal Fitness in the Prominent Order Prymnesiales (Haptophyceae).</title>
        <authorList>
            <person name="Hovde B.T."/>
            <person name="Deodato C.R."/>
            <person name="Hunsperger H.M."/>
            <person name="Ryken S.A."/>
            <person name="Yost W."/>
            <person name="Jha R.K."/>
            <person name="Patterson J."/>
            <person name="Monnat R.J. Jr."/>
            <person name="Barlow S.B."/>
            <person name="Starkenburg S.R."/>
            <person name="Cattolico R.A."/>
        </authorList>
    </citation>
    <scope>NUCLEOTIDE SEQUENCE</scope>
    <source>
        <strain evidence="9">CCMP291</strain>
    </source>
</reference>
<keyword evidence="3" id="KW-0347">Helicase</keyword>
<dbReference type="OrthoDB" id="2320933at2759"/>
<dbReference type="SMART" id="SM00487">
    <property type="entry name" value="DEXDc"/>
    <property type="match status" value="1"/>
</dbReference>
<evidence type="ECO:0000256" key="3">
    <source>
        <dbReference type="ARBA" id="ARBA00022806"/>
    </source>
</evidence>
<proteinExistence type="predicted"/>
<dbReference type="Pfam" id="PF00270">
    <property type="entry name" value="DEAD"/>
    <property type="match status" value="1"/>
</dbReference>
<evidence type="ECO:0000259" key="7">
    <source>
        <dbReference type="PROSITE" id="PS51194"/>
    </source>
</evidence>
<organism evidence="8 9">
    <name type="scientific">Chrysochromulina tobinii</name>
    <dbReference type="NCBI Taxonomy" id="1460289"/>
    <lineage>
        <taxon>Eukaryota</taxon>
        <taxon>Haptista</taxon>
        <taxon>Haptophyta</taxon>
        <taxon>Prymnesiophyceae</taxon>
        <taxon>Prymnesiales</taxon>
        <taxon>Chrysochromulinaceae</taxon>
        <taxon>Chrysochromulina</taxon>
    </lineage>
</organism>
<evidence type="ECO:0000313" key="9">
    <source>
        <dbReference type="Proteomes" id="UP000037460"/>
    </source>
</evidence>
<dbReference type="AlphaFoldDB" id="A0A0M0LRW5"/>
<dbReference type="CDD" id="cd18795">
    <property type="entry name" value="SF2_C_Ski2"/>
    <property type="match status" value="1"/>
</dbReference>
<evidence type="ECO:0000259" key="6">
    <source>
        <dbReference type="PROSITE" id="PS51192"/>
    </source>
</evidence>
<evidence type="ECO:0000313" key="8">
    <source>
        <dbReference type="EMBL" id="KOO53794.1"/>
    </source>
</evidence>
<dbReference type="InterPro" id="IPR027417">
    <property type="entry name" value="P-loop_NTPase"/>
</dbReference>
<evidence type="ECO:0000256" key="2">
    <source>
        <dbReference type="ARBA" id="ARBA00022801"/>
    </source>
</evidence>
<keyword evidence="1" id="KW-0547">Nucleotide-binding</keyword>
<dbReference type="PROSITE" id="PS51192">
    <property type="entry name" value="HELICASE_ATP_BIND_1"/>
    <property type="match status" value="1"/>
</dbReference>
<dbReference type="InterPro" id="IPR050474">
    <property type="entry name" value="Hel308_SKI2-like"/>
</dbReference>
<dbReference type="PANTHER" id="PTHR47961:SF6">
    <property type="entry name" value="DNA-DIRECTED DNA POLYMERASE"/>
    <property type="match status" value="1"/>
</dbReference>
<dbReference type="GO" id="GO:0016787">
    <property type="term" value="F:hydrolase activity"/>
    <property type="evidence" value="ECO:0007669"/>
    <property type="project" value="UniProtKB-KW"/>
</dbReference>
<accession>A0A0M0LRW5</accession>
<dbReference type="PANTHER" id="PTHR47961">
    <property type="entry name" value="DNA POLYMERASE THETA, PUTATIVE (AFU_ORTHOLOGUE AFUA_1G05260)-RELATED"/>
    <property type="match status" value="1"/>
</dbReference>
<evidence type="ECO:0000256" key="1">
    <source>
        <dbReference type="ARBA" id="ARBA00022741"/>
    </source>
</evidence>